<dbReference type="eggNOG" id="ENOG502ZBGF">
    <property type="taxonomic scope" value="Bacteria"/>
</dbReference>
<protein>
    <recommendedName>
        <fullName evidence="1">Restriction endonuclease type II DpnII-like domain-containing protein</fullName>
    </recommendedName>
</protein>
<dbReference type="InterPro" id="IPR007637">
    <property type="entry name" value="Restrct_endonuc_II_DpnII-like"/>
</dbReference>
<accession>A0A097ELP8</accession>
<keyword evidence="2" id="KW-0614">Plasmid</keyword>
<gene>
    <name evidence="2" type="ORF">MC45_18405</name>
</gene>
<dbReference type="RefSeq" id="WP_041394281.1">
    <property type="nucleotide sequence ID" value="NZ_CP009573.1"/>
</dbReference>
<feature type="domain" description="Restriction endonuclease type II DpnII-like" evidence="1">
    <location>
        <begin position="169"/>
        <end position="248"/>
    </location>
</feature>
<sequence length="278" mass="30812">MQPRDQTLDEIKTSLSPLTVEWMDDAAREAMVLLAELPVKDSYDREDVAAMLDQGFDRGILCARLFLMMSKDSMTTALTEKLPTGGIGAKRYKADREGFLDALDSLGLPAQMAGTINYQPIWSDILKERLRSGRGSAIQGQKRGRGLEDFTEALVREVFGDAYETRCTFTGADGKTAKCDIAIPDRNRPRIVIEVKGYNATGSKMTDIIGDLDAIIDAKRHDTTLMFVTDGSTWAARLSDLRKIVERQNQGKIARIYTTKMQADFLADLQSLKGSMGL</sequence>
<dbReference type="AlphaFoldDB" id="A0A097ELP8"/>
<dbReference type="Pfam" id="PF04556">
    <property type="entry name" value="DpnII"/>
    <property type="match status" value="1"/>
</dbReference>
<dbReference type="GO" id="GO:0009036">
    <property type="term" value="F:type II site-specific deoxyribonuclease activity"/>
    <property type="evidence" value="ECO:0007669"/>
    <property type="project" value="InterPro"/>
</dbReference>
<dbReference type="EMBL" id="CP009573">
    <property type="protein sequence ID" value="AIT08491.1"/>
    <property type="molecule type" value="Genomic_DNA"/>
</dbReference>
<dbReference type="KEGG" id="stax:MC45_18405"/>
<dbReference type="Proteomes" id="UP000033200">
    <property type="component" value="Plasmid STP2"/>
</dbReference>
<proteinExistence type="predicted"/>
<evidence type="ECO:0000313" key="3">
    <source>
        <dbReference type="Proteomes" id="UP000033200"/>
    </source>
</evidence>
<organism evidence="2 3">
    <name type="scientific">Sphingomonas taxi</name>
    <dbReference type="NCBI Taxonomy" id="1549858"/>
    <lineage>
        <taxon>Bacteria</taxon>
        <taxon>Pseudomonadati</taxon>
        <taxon>Pseudomonadota</taxon>
        <taxon>Alphaproteobacteria</taxon>
        <taxon>Sphingomonadales</taxon>
        <taxon>Sphingomonadaceae</taxon>
        <taxon>Sphingomonas</taxon>
    </lineage>
</organism>
<evidence type="ECO:0000259" key="1">
    <source>
        <dbReference type="Pfam" id="PF04556"/>
    </source>
</evidence>
<name>A0A097ELP8_9SPHN</name>
<dbReference type="GO" id="GO:0003677">
    <property type="term" value="F:DNA binding"/>
    <property type="evidence" value="ECO:0007669"/>
    <property type="project" value="InterPro"/>
</dbReference>
<geneLocation type="plasmid" evidence="2 3">
    <name>STP2</name>
</geneLocation>
<keyword evidence="3" id="KW-1185">Reference proteome</keyword>
<dbReference type="GO" id="GO:0009307">
    <property type="term" value="P:DNA restriction-modification system"/>
    <property type="evidence" value="ECO:0007669"/>
    <property type="project" value="InterPro"/>
</dbReference>
<reference evidence="2 3" key="1">
    <citation type="submission" date="2014-09" db="EMBL/GenBank/DDBJ databases">
        <title>Using Illumina technology Improving SMRT sequencing Genome Assembly by RASTools.</title>
        <authorList>
            <person name="Zhou Y."/>
            <person name="Ma T."/>
            <person name="Liu T."/>
        </authorList>
    </citation>
    <scope>NUCLEOTIDE SEQUENCE [LARGE SCALE GENOMIC DNA]</scope>
    <source>
        <strain evidence="2 3">ATCC 55669</strain>
        <plasmid evidence="3">Plasmid STP2</plasmid>
    </source>
</reference>
<evidence type="ECO:0000313" key="2">
    <source>
        <dbReference type="EMBL" id="AIT08491.1"/>
    </source>
</evidence>
<dbReference type="HOGENOM" id="CLU_958555_0_0_5"/>